<reference evidence="1" key="2">
    <citation type="submission" date="2015-06" db="UniProtKB">
        <authorList>
            <consortium name="EnsemblMetazoa"/>
        </authorList>
    </citation>
    <scope>IDENTIFICATION</scope>
</reference>
<organism evidence="1 2">
    <name type="scientific">Tetranychus urticae</name>
    <name type="common">Two-spotted spider mite</name>
    <dbReference type="NCBI Taxonomy" id="32264"/>
    <lineage>
        <taxon>Eukaryota</taxon>
        <taxon>Metazoa</taxon>
        <taxon>Ecdysozoa</taxon>
        <taxon>Arthropoda</taxon>
        <taxon>Chelicerata</taxon>
        <taxon>Arachnida</taxon>
        <taxon>Acari</taxon>
        <taxon>Acariformes</taxon>
        <taxon>Trombidiformes</taxon>
        <taxon>Prostigmata</taxon>
        <taxon>Eleutherengona</taxon>
        <taxon>Raphignathae</taxon>
        <taxon>Tetranychoidea</taxon>
        <taxon>Tetranychidae</taxon>
        <taxon>Tetranychus</taxon>
    </lineage>
</organism>
<dbReference type="EMBL" id="CAEY01000212">
    <property type="status" value="NOT_ANNOTATED_CDS"/>
    <property type="molecule type" value="Genomic_DNA"/>
</dbReference>
<dbReference type="EnsemblMetazoa" id="tetur14g03240.1">
    <property type="protein sequence ID" value="tetur14g03240.1"/>
    <property type="gene ID" value="tetur14g03240"/>
</dbReference>
<keyword evidence="2" id="KW-1185">Reference proteome</keyword>
<proteinExistence type="predicted"/>
<sequence>MFIKLNDAQSATIRERHCRKTHCGDNRPIYQVFEQCRREFNSNAIRRERCADGRLRYRCCEACANVPCSNAPFNIVDPICTDKLAELVPPDPRTRSRLLLTSVSRRNCGINGYASQCCLS</sequence>
<name>T1KLQ2_TETUR</name>
<dbReference type="Proteomes" id="UP000015104">
    <property type="component" value="Unassembled WGS sequence"/>
</dbReference>
<dbReference type="HOGENOM" id="CLU_1898877_0_0_1"/>
<evidence type="ECO:0000313" key="2">
    <source>
        <dbReference type="Proteomes" id="UP000015104"/>
    </source>
</evidence>
<evidence type="ECO:0000313" key="1">
    <source>
        <dbReference type="EnsemblMetazoa" id="tetur14g03240.1"/>
    </source>
</evidence>
<dbReference type="AlphaFoldDB" id="T1KLQ2"/>
<accession>T1KLQ2</accession>
<protein>
    <submittedName>
        <fullName evidence="1">Uncharacterized protein</fullName>
    </submittedName>
</protein>
<reference evidence="2" key="1">
    <citation type="submission" date="2011-08" db="EMBL/GenBank/DDBJ databases">
        <authorList>
            <person name="Rombauts S."/>
        </authorList>
    </citation>
    <scope>NUCLEOTIDE SEQUENCE</scope>
    <source>
        <strain evidence="2">London</strain>
    </source>
</reference>